<dbReference type="GO" id="GO:0006235">
    <property type="term" value="P:dTTP biosynthetic process"/>
    <property type="evidence" value="ECO:0007669"/>
    <property type="project" value="TreeGrafter"/>
</dbReference>
<dbReference type="PANTHER" id="PTHR10344:SF1">
    <property type="entry name" value="THYMIDYLATE KINASE"/>
    <property type="match status" value="1"/>
</dbReference>
<dbReference type="Gene3D" id="3.40.50.300">
    <property type="entry name" value="P-loop containing nucleotide triphosphate hydrolases"/>
    <property type="match status" value="1"/>
</dbReference>
<gene>
    <name evidence="3" type="ORF">KC717_03645</name>
</gene>
<evidence type="ECO:0000256" key="1">
    <source>
        <dbReference type="ARBA" id="ARBA00009776"/>
    </source>
</evidence>
<dbReference type="AlphaFoldDB" id="A0A955L804"/>
<sequence>MFIVLESIDGGGKGRQREELVKYLENKDIQVKSAEFPDHSTPIWDEYLHPALHGEKHMTPGAWFSAFAMEKFLWEEELKKFKGDKNNIFIADGYYTTTLVYQCIIQNKPSLEFGIQFAEQLSIVKPDLAIYLDVHPKTALARKSLEEGKEKKDMFEEDLEKQVWIQAAFQKMVKEQVWCPWKQVDGNGSIHEVRDATFAEIRDIMGWP</sequence>
<dbReference type="InterPro" id="IPR039430">
    <property type="entry name" value="Thymidylate_kin-like_dom"/>
</dbReference>
<comment type="caution">
    <text evidence="3">The sequence shown here is derived from an EMBL/GenBank/DDBJ whole genome shotgun (WGS) entry which is preliminary data.</text>
</comment>
<dbReference type="EMBL" id="JAGQLH010000039">
    <property type="protein sequence ID" value="MCA9385715.1"/>
    <property type="molecule type" value="Genomic_DNA"/>
</dbReference>
<dbReference type="PANTHER" id="PTHR10344">
    <property type="entry name" value="THYMIDYLATE KINASE"/>
    <property type="match status" value="1"/>
</dbReference>
<dbReference type="GO" id="GO:0004798">
    <property type="term" value="F:dTMP kinase activity"/>
    <property type="evidence" value="ECO:0007669"/>
    <property type="project" value="TreeGrafter"/>
</dbReference>
<name>A0A955L804_9BACT</name>
<accession>A0A955L804</accession>
<comment type="similarity">
    <text evidence="1">Belongs to the thymidylate kinase family.</text>
</comment>
<feature type="domain" description="Thymidylate kinase-like" evidence="2">
    <location>
        <begin position="6"/>
        <end position="195"/>
    </location>
</feature>
<protein>
    <recommendedName>
        <fullName evidence="2">Thymidylate kinase-like domain-containing protein</fullName>
    </recommendedName>
</protein>
<dbReference type="SUPFAM" id="SSF52540">
    <property type="entry name" value="P-loop containing nucleoside triphosphate hydrolases"/>
    <property type="match status" value="1"/>
</dbReference>
<dbReference type="GO" id="GO:0005737">
    <property type="term" value="C:cytoplasm"/>
    <property type="evidence" value="ECO:0007669"/>
    <property type="project" value="TreeGrafter"/>
</dbReference>
<dbReference type="GO" id="GO:0006233">
    <property type="term" value="P:dTDP biosynthetic process"/>
    <property type="evidence" value="ECO:0007669"/>
    <property type="project" value="TreeGrafter"/>
</dbReference>
<dbReference type="GO" id="GO:0006227">
    <property type="term" value="P:dUDP biosynthetic process"/>
    <property type="evidence" value="ECO:0007669"/>
    <property type="project" value="TreeGrafter"/>
</dbReference>
<proteinExistence type="inferred from homology"/>
<reference evidence="3" key="1">
    <citation type="submission" date="2020-04" db="EMBL/GenBank/DDBJ databases">
        <authorList>
            <person name="Zhang T."/>
        </authorList>
    </citation>
    <scope>NUCLEOTIDE SEQUENCE</scope>
    <source>
        <strain evidence="3">HKST-UBA11</strain>
    </source>
</reference>
<dbReference type="Pfam" id="PF02223">
    <property type="entry name" value="Thymidylate_kin"/>
    <property type="match status" value="1"/>
</dbReference>
<dbReference type="Proteomes" id="UP000754563">
    <property type="component" value="Unassembled WGS sequence"/>
</dbReference>
<reference evidence="3" key="2">
    <citation type="journal article" date="2021" name="Microbiome">
        <title>Successional dynamics and alternative stable states in a saline activated sludge microbial community over 9 years.</title>
        <authorList>
            <person name="Wang Y."/>
            <person name="Ye J."/>
            <person name="Ju F."/>
            <person name="Liu L."/>
            <person name="Boyd J.A."/>
            <person name="Deng Y."/>
            <person name="Parks D.H."/>
            <person name="Jiang X."/>
            <person name="Yin X."/>
            <person name="Woodcroft B.J."/>
            <person name="Tyson G.W."/>
            <person name="Hugenholtz P."/>
            <person name="Polz M.F."/>
            <person name="Zhang T."/>
        </authorList>
    </citation>
    <scope>NUCLEOTIDE SEQUENCE</scope>
    <source>
        <strain evidence="3">HKST-UBA11</strain>
    </source>
</reference>
<evidence type="ECO:0000313" key="4">
    <source>
        <dbReference type="Proteomes" id="UP000754563"/>
    </source>
</evidence>
<evidence type="ECO:0000259" key="2">
    <source>
        <dbReference type="Pfam" id="PF02223"/>
    </source>
</evidence>
<evidence type="ECO:0000313" key="3">
    <source>
        <dbReference type="EMBL" id="MCA9385715.1"/>
    </source>
</evidence>
<organism evidence="3 4">
    <name type="scientific">Candidatus Dojkabacteria bacterium</name>
    <dbReference type="NCBI Taxonomy" id="2099670"/>
    <lineage>
        <taxon>Bacteria</taxon>
        <taxon>Candidatus Dojkabacteria</taxon>
    </lineage>
</organism>
<dbReference type="InterPro" id="IPR027417">
    <property type="entry name" value="P-loop_NTPase"/>
</dbReference>